<organism evidence="8 9">
    <name type="scientific">candidate division CSSED10-310 bacterium</name>
    <dbReference type="NCBI Taxonomy" id="2855610"/>
    <lineage>
        <taxon>Bacteria</taxon>
        <taxon>Bacteria division CSSED10-310</taxon>
    </lineage>
</organism>
<evidence type="ECO:0000259" key="7">
    <source>
        <dbReference type="Pfam" id="PF00482"/>
    </source>
</evidence>
<accession>A0ABV6YXQ8</accession>
<dbReference type="Gene3D" id="1.20.81.30">
    <property type="entry name" value="Type II secretion system (T2SS), domain F"/>
    <property type="match status" value="1"/>
</dbReference>
<dbReference type="Pfam" id="PF00482">
    <property type="entry name" value="T2SSF"/>
    <property type="match status" value="1"/>
</dbReference>
<keyword evidence="5 6" id="KW-0472">Membrane</keyword>
<proteinExistence type="predicted"/>
<name>A0ABV6YXQ8_UNCC1</name>
<evidence type="ECO:0000313" key="8">
    <source>
        <dbReference type="EMBL" id="MFC1850988.1"/>
    </source>
</evidence>
<evidence type="ECO:0000313" key="9">
    <source>
        <dbReference type="Proteomes" id="UP001594351"/>
    </source>
</evidence>
<dbReference type="InterPro" id="IPR018076">
    <property type="entry name" value="T2SS_GspF_dom"/>
</dbReference>
<evidence type="ECO:0000256" key="3">
    <source>
        <dbReference type="ARBA" id="ARBA00022692"/>
    </source>
</evidence>
<evidence type="ECO:0000256" key="5">
    <source>
        <dbReference type="ARBA" id="ARBA00023136"/>
    </source>
</evidence>
<evidence type="ECO:0000256" key="4">
    <source>
        <dbReference type="ARBA" id="ARBA00022989"/>
    </source>
</evidence>
<dbReference type="Proteomes" id="UP001594351">
    <property type="component" value="Unassembled WGS sequence"/>
</dbReference>
<keyword evidence="2" id="KW-1003">Cell membrane</keyword>
<keyword evidence="9" id="KW-1185">Reference proteome</keyword>
<keyword evidence="3 6" id="KW-0812">Transmembrane</keyword>
<reference evidence="8 9" key="1">
    <citation type="submission" date="2024-09" db="EMBL/GenBank/DDBJ databases">
        <title>Laminarin stimulates single cell rates of sulfate reduction while oxygen inhibits transcriptomic activity in coastal marine sediment.</title>
        <authorList>
            <person name="Lindsay M."/>
            <person name="Orcutt B."/>
            <person name="Emerson D."/>
            <person name="Stepanauskas R."/>
            <person name="D'Angelo T."/>
        </authorList>
    </citation>
    <scope>NUCLEOTIDE SEQUENCE [LARGE SCALE GENOMIC DNA]</scope>
    <source>
        <strain evidence="8">SAG AM-311-K15</strain>
    </source>
</reference>
<sequence length="288" mass="32282">MDSSLIKIKLLIYLFSFAAATLFALAGYGAFRKGLKRYEEKYLSKTAQALDEMFLIFSPEQVLYLNLLSIFLLATFGFLFTQDWKWTMIFGIVGFFIPKAVLKIAKNKRLKRFDSQLVDGLSTLSNSLKAGFSLVQALEMLAREMNPPISQEFGLMLRENKLGIPLDKALMNMTERIPSNNLELVVTSIIIARTAGGNLAEIFDQIASTVREISRLEGKIDALTAQGKLQGWILGSLPVALGYLIYVLDEEMMSTLWVDPLGWGIIGIIVLFETIGGFFIWRIVSIDI</sequence>
<dbReference type="PANTHER" id="PTHR35007">
    <property type="entry name" value="INTEGRAL MEMBRANE PROTEIN-RELATED"/>
    <property type="match status" value="1"/>
</dbReference>
<keyword evidence="4 6" id="KW-1133">Transmembrane helix</keyword>
<dbReference type="EMBL" id="JBHPBY010000141">
    <property type="protein sequence ID" value="MFC1850988.1"/>
    <property type="molecule type" value="Genomic_DNA"/>
</dbReference>
<comment type="caution">
    <text evidence="8">The sequence shown here is derived from an EMBL/GenBank/DDBJ whole genome shotgun (WGS) entry which is preliminary data.</text>
</comment>
<dbReference type="InterPro" id="IPR042094">
    <property type="entry name" value="T2SS_GspF_sf"/>
</dbReference>
<feature type="transmembrane region" description="Helical" evidence="6">
    <location>
        <begin position="260"/>
        <end position="284"/>
    </location>
</feature>
<evidence type="ECO:0000256" key="1">
    <source>
        <dbReference type="ARBA" id="ARBA00004651"/>
    </source>
</evidence>
<feature type="transmembrane region" description="Helical" evidence="6">
    <location>
        <begin position="229"/>
        <end position="248"/>
    </location>
</feature>
<comment type="subcellular location">
    <subcellularLocation>
        <location evidence="1">Cell membrane</location>
        <topology evidence="1">Multi-pass membrane protein</topology>
    </subcellularLocation>
</comment>
<feature type="domain" description="Type II secretion system protein GspF" evidence="7">
    <location>
        <begin position="122"/>
        <end position="244"/>
    </location>
</feature>
<feature type="transmembrane region" description="Helical" evidence="6">
    <location>
        <begin position="12"/>
        <end position="31"/>
    </location>
</feature>
<gene>
    <name evidence="8" type="ORF">ACFL27_12410</name>
</gene>
<evidence type="ECO:0000256" key="6">
    <source>
        <dbReference type="SAM" id="Phobius"/>
    </source>
</evidence>
<evidence type="ECO:0000256" key="2">
    <source>
        <dbReference type="ARBA" id="ARBA00022475"/>
    </source>
</evidence>
<protein>
    <submittedName>
        <fullName evidence="8">Type II secretion system F family protein</fullName>
    </submittedName>
</protein>
<feature type="transmembrane region" description="Helical" evidence="6">
    <location>
        <begin position="86"/>
        <end position="102"/>
    </location>
</feature>
<feature type="transmembrane region" description="Helical" evidence="6">
    <location>
        <begin position="62"/>
        <end position="80"/>
    </location>
</feature>
<dbReference type="PANTHER" id="PTHR35007:SF1">
    <property type="entry name" value="PILUS ASSEMBLY PROTEIN"/>
    <property type="match status" value="1"/>
</dbReference>